<gene>
    <name evidence="2" type="ORF">ALC60_11720</name>
</gene>
<evidence type="ECO:0000313" key="2">
    <source>
        <dbReference type="EMBL" id="KYQ49214.1"/>
    </source>
</evidence>
<dbReference type="EMBL" id="KQ982929">
    <property type="protein sequence ID" value="KYQ49214.1"/>
    <property type="molecule type" value="Genomic_DNA"/>
</dbReference>
<dbReference type="Proteomes" id="UP000075809">
    <property type="component" value="Unassembled WGS sequence"/>
</dbReference>
<keyword evidence="3" id="KW-1185">Reference proteome</keyword>
<proteinExistence type="predicted"/>
<evidence type="ECO:0000259" key="1">
    <source>
        <dbReference type="Pfam" id="PF21738"/>
    </source>
</evidence>
<dbReference type="InterPro" id="IPR049512">
    <property type="entry name" value="DJR-like_dom"/>
</dbReference>
<dbReference type="GO" id="GO:0003676">
    <property type="term" value="F:nucleic acid binding"/>
    <property type="evidence" value="ECO:0007669"/>
    <property type="project" value="InterPro"/>
</dbReference>
<reference evidence="2 3" key="1">
    <citation type="submission" date="2015-09" db="EMBL/GenBank/DDBJ databases">
        <title>Trachymyrmex zeteki WGS genome.</title>
        <authorList>
            <person name="Nygaard S."/>
            <person name="Hu H."/>
            <person name="Boomsma J."/>
            <person name="Zhang G."/>
        </authorList>
    </citation>
    <scope>NUCLEOTIDE SEQUENCE [LARGE SCALE GENOMIC DNA]</scope>
    <source>
        <strain evidence="2">Tzet28-1</strain>
        <tissue evidence="2">Whole body</tissue>
    </source>
</reference>
<organism evidence="2 3">
    <name type="scientific">Mycetomoellerius zeteki</name>
    <dbReference type="NCBI Taxonomy" id="64791"/>
    <lineage>
        <taxon>Eukaryota</taxon>
        <taxon>Metazoa</taxon>
        <taxon>Ecdysozoa</taxon>
        <taxon>Arthropoda</taxon>
        <taxon>Hexapoda</taxon>
        <taxon>Insecta</taxon>
        <taxon>Pterygota</taxon>
        <taxon>Neoptera</taxon>
        <taxon>Endopterygota</taxon>
        <taxon>Hymenoptera</taxon>
        <taxon>Apocrita</taxon>
        <taxon>Aculeata</taxon>
        <taxon>Formicoidea</taxon>
        <taxon>Formicidae</taxon>
        <taxon>Myrmicinae</taxon>
        <taxon>Mycetomoellerius</taxon>
    </lineage>
</organism>
<evidence type="ECO:0000313" key="3">
    <source>
        <dbReference type="Proteomes" id="UP000075809"/>
    </source>
</evidence>
<protein>
    <recommendedName>
        <fullName evidence="1">Double jelly roll-like domain-containing protein</fullName>
    </recommendedName>
</protein>
<dbReference type="InterPro" id="IPR036397">
    <property type="entry name" value="RNaseH_sf"/>
</dbReference>
<dbReference type="STRING" id="64791.A0A151WMW6"/>
<feature type="domain" description="Double jelly roll-like" evidence="1">
    <location>
        <begin position="133"/>
        <end position="250"/>
    </location>
</feature>
<sequence length="417" mass="48112">MSLTFTLTGKSSVLAACYFPAADLSDGDYELGLIDFETYHTISNVNSTINQQDLYTLPCESVLYVEGRLTSKEKNENMPTLGSNCVAYMFDEIRYELNAMEIDCNRNVGIIIMLKGYASFSGDNALTMLNAGFKVPHVALNEVSKLSMLRAFESERYLSMSFHSWDLYEYPLLPSTTKHSWAIKTATQLEKPQYVIFALQTNRKNNMKAYKIFFDHCKLANVKLYLNSEFYPYDDLNLDFDKRRAAILYDSDILNSDDLTIETLNNLLCHYYEDIILPEILNDASYKNFLAENILDFLEEISLAERNKIIFQQDGAGPHNARVVLNEQFPGRWMGRYGPIPWPARSSDLNPLDFFLWGHCKEVIYRKSPEDLEDLNDKLHYAIWSIDNDILQKTQRNLLKRLRACVAMDGSHFEHLL</sequence>
<dbReference type="Pfam" id="PF21738">
    <property type="entry name" value="DJR-like_dom"/>
    <property type="match status" value="1"/>
</dbReference>
<dbReference type="PANTHER" id="PTHR36159:SF1">
    <property type="entry name" value="RETROVIRUS-RELATED POL POLYPROTEIN FROM TRANSPOSON 412-LIKE PROTEIN"/>
    <property type="match status" value="1"/>
</dbReference>
<dbReference type="AlphaFoldDB" id="A0A151WMW6"/>
<dbReference type="Gene3D" id="3.30.420.10">
    <property type="entry name" value="Ribonuclease H-like superfamily/Ribonuclease H"/>
    <property type="match status" value="1"/>
</dbReference>
<accession>A0A151WMW6</accession>
<dbReference type="PANTHER" id="PTHR36159">
    <property type="entry name" value="PROTEIN CBG23766"/>
    <property type="match status" value="1"/>
</dbReference>
<name>A0A151WMW6_9HYME</name>